<dbReference type="STRING" id="692370.A6F68_01333"/>
<dbReference type="Proteomes" id="UP000092932">
    <property type="component" value="Chromosome"/>
</dbReference>
<organism evidence="2 3">
    <name type="scientific">Tsuneonella dongtanensis</name>
    <dbReference type="NCBI Taxonomy" id="692370"/>
    <lineage>
        <taxon>Bacteria</taxon>
        <taxon>Pseudomonadati</taxon>
        <taxon>Pseudomonadota</taxon>
        <taxon>Alphaproteobacteria</taxon>
        <taxon>Sphingomonadales</taxon>
        <taxon>Erythrobacteraceae</taxon>
        <taxon>Tsuneonella</taxon>
    </lineage>
</organism>
<feature type="region of interest" description="Disordered" evidence="1">
    <location>
        <begin position="51"/>
        <end position="129"/>
    </location>
</feature>
<evidence type="ECO:0000313" key="2">
    <source>
        <dbReference type="EMBL" id="ANY19850.1"/>
    </source>
</evidence>
<keyword evidence="3" id="KW-1185">Reference proteome</keyword>
<dbReference type="EMBL" id="CP016591">
    <property type="protein sequence ID" value="ANY19850.1"/>
    <property type="molecule type" value="Genomic_DNA"/>
</dbReference>
<feature type="compositionally biased region" description="Basic and acidic residues" evidence="1">
    <location>
        <begin position="418"/>
        <end position="430"/>
    </location>
</feature>
<accession>A0A1B2ACG2</accession>
<proteinExistence type="predicted"/>
<feature type="compositionally biased region" description="Basic and acidic residues" evidence="1">
    <location>
        <begin position="93"/>
        <end position="109"/>
    </location>
</feature>
<dbReference type="AlphaFoldDB" id="A0A1B2ACG2"/>
<dbReference type="KEGG" id="ado:A6F68_01333"/>
<evidence type="ECO:0000313" key="3">
    <source>
        <dbReference type="Proteomes" id="UP000092932"/>
    </source>
</evidence>
<dbReference type="PATRIC" id="fig|692370.5.peg.1347"/>
<protein>
    <submittedName>
        <fullName evidence="2">Uncharacterized protein</fullName>
    </submittedName>
</protein>
<sequence length="430" mass="45791">MHPLAPSAAGSRPSVAAASAPDKFTLAGHLPDLVEAHPAATNLACGSESLAPLPQAGGAGGGHEPGTPSHDWRARGLSSPAGRGWEPVVDPADQLRFRQAQDERGEGSHQRGVPLHHPADGPPPRAGEDRLSHSIAALADAPEDPRSVFTRERQVAFLHALAASGAVRPSAASIGVSYRTVYRERRANAGFRRAWDAALLSARALHEDVLAARAIDGVEEVVWFRGEEVGRRVRYDSRLLLAHLARLDRLTEDARTRAFADDYEGALERFEAGIDDPAPVCPDCGEALPIAADAAPENGGEGEAPTFSPGLCDRCDSPTAKAAAARAARRAEEAAFVPCPDCGGPCLDEDAVLTAKDCQWLGNRIQRFEAARPDDAPGLGDFPGHARDDVEAEQMSAFEAGVERWWLVVPTPEGGDPDEWHYHDEGSDDF</sequence>
<gene>
    <name evidence="2" type="ORF">A6F68_01333</name>
</gene>
<reference evidence="2 3" key="1">
    <citation type="submission" date="2016-07" db="EMBL/GenBank/DDBJ databases">
        <title>Complete genome sequence of Altererythrobacter dongtanensis KCTC 22672, a type strain with esterase isolated from tidal flat.</title>
        <authorList>
            <person name="Cheng H."/>
            <person name="Wu Y.-H."/>
            <person name="Zhou P."/>
            <person name="Huo Y.-Y."/>
            <person name="Wang C.-S."/>
            <person name="Xu X.-W."/>
        </authorList>
    </citation>
    <scope>NUCLEOTIDE SEQUENCE [LARGE SCALE GENOMIC DNA]</scope>
    <source>
        <strain evidence="2 3">KCTC 22672</strain>
    </source>
</reference>
<name>A0A1B2ACG2_9SPHN</name>
<evidence type="ECO:0000256" key="1">
    <source>
        <dbReference type="SAM" id="MobiDB-lite"/>
    </source>
</evidence>
<feature type="region of interest" description="Disordered" evidence="1">
    <location>
        <begin position="411"/>
        <end position="430"/>
    </location>
</feature>